<evidence type="ECO:0000313" key="3">
    <source>
        <dbReference type="Proteomes" id="UP000186110"/>
    </source>
</evidence>
<evidence type="ECO:0008006" key="4">
    <source>
        <dbReference type="Google" id="ProtNLM"/>
    </source>
</evidence>
<gene>
    <name evidence="2" type="ORF">RS694_14995</name>
</gene>
<dbReference type="Pfam" id="PF11391">
    <property type="entry name" value="DUF2798"/>
    <property type="match status" value="1"/>
</dbReference>
<dbReference type="KEGG" id="rsb:RS694_14995"/>
<reference evidence="2 3" key="1">
    <citation type="submission" date="2017-01" db="EMBL/GenBank/DDBJ databases">
        <authorList>
            <person name="Mah S.A."/>
            <person name="Swanson W.J."/>
            <person name="Moy G.W."/>
            <person name="Vacquier V.D."/>
        </authorList>
    </citation>
    <scope>NUCLEOTIDE SEQUENCE [LARGE SCALE GENOMIC DNA]</scope>
    <source>
        <strain evidence="2 3">DSM 22694</strain>
    </source>
</reference>
<keyword evidence="1" id="KW-0812">Transmembrane</keyword>
<protein>
    <recommendedName>
        <fullName evidence="4">DUF2798 domain-containing protein</fullName>
    </recommendedName>
</protein>
<evidence type="ECO:0000313" key="2">
    <source>
        <dbReference type="EMBL" id="APW43712.1"/>
    </source>
</evidence>
<dbReference type="RefSeq" id="WP_029709626.1">
    <property type="nucleotide sequence ID" value="NZ_CP019239.1"/>
</dbReference>
<sequence>MKPSPQPPRSVFGLPKLPAKYAGVVMPFFLSIFMTCIVSLVSTLRSVGPVAGFGSLWLGSWGLSWLVAFPTLLLVLPLVRKATAAVVDLPAP</sequence>
<dbReference type="EMBL" id="CP019239">
    <property type="protein sequence ID" value="APW43712.1"/>
    <property type="molecule type" value="Genomic_DNA"/>
</dbReference>
<dbReference type="eggNOG" id="ENOG5033184">
    <property type="taxonomic scope" value="Bacteria"/>
</dbReference>
<evidence type="ECO:0000256" key="1">
    <source>
        <dbReference type="SAM" id="Phobius"/>
    </source>
</evidence>
<feature type="transmembrane region" description="Helical" evidence="1">
    <location>
        <begin position="21"/>
        <end position="44"/>
    </location>
</feature>
<organism evidence="2 3">
    <name type="scientific">Rhodoferax saidenbachensis</name>
    <dbReference type="NCBI Taxonomy" id="1484693"/>
    <lineage>
        <taxon>Bacteria</taxon>
        <taxon>Pseudomonadati</taxon>
        <taxon>Pseudomonadota</taxon>
        <taxon>Betaproteobacteria</taxon>
        <taxon>Burkholderiales</taxon>
        <taxon>Comamonadaceae</taxon>
        <taxon>Rhodoferax</taxon>
    </lineage>
</organism>
<accession>A0A1P8KCG9</accession>
<keyword evidence="1" id="KW-0472">Membrane</keyword>
<dbReference type="InterPro" id="IPR021529">
    <property type="entry name" value="DUF2798"/>
</dbReference>
<dbReference type="AlphaFoldDB" id="A0A1P8KCG9"/>
<dbReference type="Proteomes" id="UP000186110">
    <property type="component" value="Chromosome"/>
</dbReference>
<feature type="transmembrane region" description="Helical" evidence="1">
    <location>
        <begin position="56"/>
        <end position="79"/>
    </location>
</feature>
<name>A0A1P8KCG9_9BURK</name>
<keyword evidence="3" id="KW-1185">Reference proteome</keyword>
<keyword evidence="1" id="KW-1133">Transmembrane helix</keyword>
<proteinExistence type="predicted"/>